<accession>A0A5M3WJU8</accession>
<sequence length="112" mass="12262">MGKGAIITCRCGCERTGHNHGNHLLAGCHKRWRRAGKPAIPPRPPAPRETQPPWEPTTPAVIAAAIKAAQLSDRRYSIEWIAGHLDCSDRHVYRLAAAGRRILAAQQEGEDA</sequence>
<evidence type="ECO:0000313" key="3">
    <source>
        <dbReference type="Proteomes" id="UP000331127"/>
    </source>
</evidence>
<feature type="region of interest" description="Disordered" evidence="1">
    <location>
        <begin position="35"/>
        <end position="56"/>
    </location>
</feature>
<reference evidence="2 3" key="1">
    <citation type="submission" date="2019-10" db="EMBL/GenBank/DDBJ databases">
        <title>Whole genome shotgun sequence of Acrocarpospora macrocephala NBRC 16266.</title>
        <authorList>
            <person name="Ichikawa N."/>
            <person name="Kimura A."/>
            <person name="Kitahashi Y."/>
            <person name="Komaki H."/>
            <person name="Oguchi A."/>
        </authorList>
    </citation>
    <scope>NUCLEOTIDE SEQUENCE [LARGE SCALE GENOMIC DNA]</scope>
    <source>
        <strain evidence="2 3">NBRC 16266</strain>
    </source>
</reference>
<protein>
    <submittedName>
        <fullName evidence="2">Uncharacterized protein</fullName>
    </submittedName>
</protein>
<keyword evidence="3" id="KW-1185">Reference proteome</keyword>
<gene>
    <name evidence="2" type="ORF">Amac_010660</name>
</gene>
<name>A0A5M3WJU8_9ACTN</name>
<dbReference type="RefSeq" id="WP_155353177.1">
    <property type="nucleotide sequence ID" value="NZ_BAAAHL010000012.1"/>
</dbReference>
<evidence type="ECO:0000313" key="2">
    <source>
        <dbReference type="EMBL" id="GES07471.1"/>
    </source>
</evidence>
<organism evidence="2 3">
    <name type="scientific">Acrocarpospora macrocephala</name>
    <dbReference type="NCBI Taxonomy" id="150177"/>
    <lineage>
        <taxon>Bacteria</taxon>
        <taxon>Bacillati</taxon>
        <taxon>Actinomycetota</taxon>
        <taxon>Actinomycetes</taxon>
        <taxon>Streptosporangiales</taxon>
        <taxon>Streptosporangiaceae</taxon>
        <taxon>Acrocarpospora</taxon>
    </lineage>
</organism>
<dbReference type="PROSITE" id="PS51257">
    <property type="entry name" value="PROKAR_LIPOPROTEIN"/>
    <property type="match status" value="1"/>
</dbReference>
<proteinExistence type="predicted"/>
<comment type="caution">
    <text evidence="2">The sequence shown here is derived from an EMBL/GenBank/DDBJ whole genome shotgun (WGS) entry which is preliminary data.</text>
</comment>
<dbReference type="AlphaFoldDB" id="A0A5M3WJU8"/>
<dbReference type="EMBL" id="BLAE01000006">
    <property type="protein sequence ID" value="GES07471.1"/>
    <property type="molecule type" value="Genomic_DNA"/>
</dbReference>
<dbReference type="Proteomes" id="UP000331127">
    <property type="component" value="Unassembled WGS sequence"/>
</dbReference>
<evidence type="ECO:0000256" key="1">
    <source>
        <dbReference type="SAM" id="MobiDB-lite"/>
    </source>
</evidence>